<accession>A0A2U8UKJ2</accession>
<keyword evidence="2" id="KW-1185">Reference proteome</keyword>
<dbReference type="RefSeq" id="YP_009625592.1">
    <property type="nucleotide sequence ID" value="NC_042132.1"/>
</dbReference>
<protein>
    <submittedName>
        <fullName evidence="1">Major tail protein</fullName>
    </submittedName>
</protein>
<evidence type="ECO:0000313" key="1">
    <source>
        <dbReference type="EMBL" id="AWN04222.1"/>
    </source>
</evidence>
<proteinExistence type="predicted"/>
<sequence>MATFPIVKGTRLRATKINSCGLPIAGPANYLVTDGFVTATVSAVMKDAEELEQTNAEGKVCVSDRTPPERKYYTTELELCNVNTGLITMFNGWEQVLDYDDVPVGFRDQAEVESDYGVALEIWTGGKADNDCPTPTTDSIFSAASSGRQYGYLLIGATEFTLGDVEIGAQVSTLTLSGISVAMPQWGRGPWNVAAIDSDGTPGRLLEPLNNKSHFTMFRTPVAPPEITPGANPCPLAISTLFTTPDFYFGGPANEPAADVAPPQAACVGN</sequence>
<dbReference type="GeneID" id="40102486"/>
<organism evidence="1 2">
    <name type="scientific">Gordonia phage Sour</name>
    <dbReference type="NCBI Taxonomy" id="2182349"/>
    <lineage>
        <taxon>Viruses</taxon>
        <taxon>Duplodnaviria</taxon>
        <taxon>Heunggongvirae</taxon>
        <taxon>Uroviricota</taxon>
        <taxon>Caudoviricetes</taxon>
        <taxon>Sourvirus</taxon>
        <taxon>Sourvirus sour</taxon>
    </lineage>
</organism>
<dbReference type="KEGG" id="vg:40102486"/>
<reference evidence="2" key="1">
    <citation type="submission" date="2018-03" db="EMBL/GenBank/DDBJ databases">
        <authorList>
            <person name="Keele B.F."/>
        </authorList>
    </citation>
    <scope>NUCLEOTIDE SEQUENCE [LARGE SCALE GENOMIC DNA]</scope>
</reference>
<dbReference type="EMBL" id="MH153810">
    <property type="protein sequence ID" value="AWN04222.1"/>
    <property type="molecule type" value="Genomic_DNA"/>
</dbReference>
<gene>
    <name evidence="1" type="primary">21</name>
    <name evidence="1" type="ORF">PBI_SOUR_21</name>
</gene>
<evidence type="ECO:0000313" key="2">
    <source>
        <dbReference type="Proteomes" id="UP000246591"/>
    </source>
</evidence>
<dbReference type="Proteomes" id="UP000246591">
    <property type="component" value="Segment"/>
</dbReference>
<name>A0A2U8UKJ2_9CAUD</name>